<dbReference type="PANTHER" id="PTHR40074">
    <property type="entry name" value="O-ACETYLTRANSFERASE WECH"/>
    <property type="match status" value="1"/>
</dbReference>
<dbReference type="RefSeq" id="WP_021169251.1">
    <property type="nucleotide sequence ID" value="NZ_CTRP01000003.1"/>
</dbReference>
<keyword evidence="10" id="KW-1185">Reference proteome</keyword>
<keyword evidence="4 7" id="KW-0812">Transmembrane</keyword>
<evidence type="ECO:0000256" key="3">
    <source>
        <dbReference type="ARBA" id="ARBA00022475"/>
    </source>
</evidence>
<accession>A0A0U1KSY4</accession>
<reference evidence="10" key="1">
    <citation type="submission" date="2015-03" db="EMBL/GenBank/DDBJ databases">
        <authorList>
            <person name="Nijsse Bart"/>
        </authorList>
    </citation>
    <scope>NUCLEOTIDE SEQUENCE [LARGE SCALE GENOMIC DNA]</scope>
</reference>
<evidence type="ECO:0000256" key="5">
    <source>
        <dbReference type="ARBA" id="ARBA00022989"/>
    </source>
</evidence>
<dbReference type="GO" id="GO:0005886">
    <property type="term" value="C:plasma membrane"/>
    <property type="evidence" value="ECO:0007669"/>
    <property type="project" value="UniProtKB-SubCell"/>
</dbReference>
<keyword evidence="3" id="KW-1003">Cell membrane</keyword>
<proteinExistence type="inferred from homology"/>
<dbReference type="Pfam" id="PF01757">
    <property type="entry name" value="Acyl_transf_3"/>
    <property type="match status" value="1"/>
</dbReference>
<evidence type="ECO:0000256" key="1">
    <source>
        <dbReference type="ARBA" id="ARBA00004651"/>
    </source>
</evidence>
<comment type="similarity">
    <text evidence="2">Belongs to the acyltransferase 3 family.</text>
</comment>
<dbReference type="GO" id="GO:0016413">
    <property type="term" value="F:O-acetyltransferase activity"/>
    <property type="evidence" value="ECO:0007669"/>
    <property type="project" value="TreeGrafter"/>
</dbReference>
<evidence type="ECO:0000256" key="7">
    <source>
        <dbReference type="SAM" id="Phobius"/>
    </source>
</evidence>
<gene>
    <name evidence="9" type="ORF">SpAn4DRAFT_1490</name>
</gene>
<dbReference type="PANTHER" id="PTHR40074:SF2">
    <property type="entry name" value="O-ACETYLTRANSFERASE WECH"/>
    <property type="match status" value="1"/>
</dbReference>
<evidence type="ECO:0000256" key="2">
    <source>
        <dbReference type="ARBA" id="ARBA00007400"/>
    </source>
</evidence>
<comment type="subcellular location">
    <subcellularLocation>
        <location evidence="1">Cell membrane</location>
        <topology evidence="1">Multi-pass membrane protein</topology>
    </subcellularLocation>
</comment>
<keyword evidence="6 7" id="KW-0472">Membrane</keyword>
<feature type="transmembrane region" description="Helical" evidence="7">
    <location>
        <begin position="179"/>
        <end position="196"/>
    </location>
</feature>
<evidence type="ECO:0000256" key="6">
    <source>
        <dbReference type="ARBA" id="ARBA00023136"/>
    </source>
</evidence>
<name>A0A0U1KSY4_9FIRM</name>
<dbReference type="EMBL" id="CTRP01000003">
    <property type="protein sequence ID" value="CQR70521.1"/>
    <property type="molecule type" value="Genomic_DNA"/>
</dbReference>
<sequence length="330" mass="38307">MKAHIREMDILKTVGCFLVIVGHSFPAMADYPLLFKPLYIYIYSFHLPLFFFLSGFLFYSSGGVRSNYINFIGKKFTRLMWPYLFLSVIGFFLKLLVTQYTVRHVDLSLNSFIDNLVFPWHNAMQHLWFLQTLFIIFTISPAFSYTLEKKQVLLVSGILIMLNIFNPADNISIFNIEGVVGYAVYFWLGCLASRYIVKHTVFVVKPKYHIIASIIALGVLYSFFFHTSYGHFLIASLNIWLWLCLAILYRNYNMDWLDAIWDYGGKYYFQMYLLSWPAQEIIGLFLIKACGFGFLIVFILRLLVGILVPMAICHLLAGKPNFKYKSAIGL</sequence>
<feature type="transmembrane region" description="Helical" evidence="7">
    <location>
        <begin position="208"/>
        <end position="225"/>
    </location>
</feature>
<dbReference type="AlphaFoldDB" id="A0A0U1KSY4"/>
<evidence type="ECO:0000256" key="4">
    <source>
        <dbReference type="ARBA" id="ARBA00022692"/>
    </source>
</evidence>
<feature type="transmembrane region" description="Helical" evidence="7">
    <location>
        <begin position="293"/>
        <end position="317"/>
    </location>
</feature>
<protein>
    <submittedName>
        <fullName evidence="9">Membrane protein</fullName>
    </submittedName>
</protein>
<dbReference type="Proteomes" id="UP000049855">
    <property type="component" value="Unassembled WGS sequence"/>
</dbReference>
<dbReference type="GO" id="GO:0009246">
    <property type="term" value="P:enterobacterial common antigen biosynthetic process"/>
    <property type="evidence" value="ECO:0007669"/>
    <property type="project" value="TreeGrafter"/>
</dbReference>
<feature type="transmembrane region" description="Helical" evidence="7">
    <location>
        <begin position="126"/>
        <end position="145"/>
    </location>
</feature>
<feature type="transmembrane region" description="Helical" evidence="7">
    <location>
        <begin position="231"/>
        <end position="249"/>
    </location>
</feature>
<organism evidence="9 10">
    <name type="scientific">Sporomusa ovata</name>
    <dbReference type="NCBI Taxonomy" id="2378"/>
    <lineage>
        <taxon>Bacteria</taxon>
        <taxon>Bacillati</taxon>
        <taxon>Bacillota</taxon>
        <taxon>Negativicutes</taxon>
        <taxon>Selenomonadales</taxon>
        <taxon>Sporomusaceae</taxon>
        <taxon>Sporomusa</taxon>
    </lineage>
</organism>
<feature type="domain" description="Acyltransferase 3" evidence="8">
    <location>
        <begin position="6"/>
        <end position="313"/>
    </location>
</feature>
<evidence type="ECO:0000259" key="8">
    <source>
        <dbReference type="Pfam" id="PF01757"/>
    </source>
</evidence>
<feature type="transmembrane region" description="Helical" evidence="7">
    <location>
        <begin position="39"/>
        <end position="59"/>
    </location>
</feature>
<feature type="transmembrane region" description="Helical" evidence="7">
    <location>
        <begin position="80"/>
        <end position="102"/>
    </location>
</feature>
<dbReference type="InterPro" id="IPR002656">
    <property type="entry name" value="Acyl_transf_3_dom"/>
</dbReference>
<feature type="transmembrane region" description="Helical" evidence="7">
    <location>
        <begin position="152"/>
        <end position="173"/>
    </location>
</feature>
<keyword evidence="5 7" id="KW-1133">Transmembrane helix</keyword>
<evidence type="ECO:0000313" key="10">
    <source>
        <dbReference type="Proteomes" id="UP000049855"/>
    </source>
</evidence>
<evidence type="ECO:0000313" key="9">
    <source>
        <dbReference type="EMBL" id="CQR70521.1"/>
    </source>
</evidence>